<protein>
    <submittedName>
        <fullName evidence="3">536_t:CDS:1</fullName>
    </submittedName>
</protein>
<comment type="caution">
    <text evidence="3">The sequence shown here is derived from an EMBL/GenBank/DDBJ whole genome shotgun (WGS) entry which is preliminary data.</text>
</comment>
<evidence type="ECO:0000256" key="1">
    <source>
        <dbReference type="SAM" id="Coils"/>
    </source>
</evidence>
<dbReference type="Proteomes" id="UP000789342">
    <property type="component" value="Unassembled WGS sequence"/>
</dbReference>
<proteinExistence type="predicted"/>
<keyword evidence="1" id="KW-0175">Coiled coil</keyword>
<evidence type="ECO:0000313" key="4">
    <source>
        <dbReference type="Proteomes" id="UP000789342"/>
    </source>
</evidence>
<feature type="coiled-coil region" evidence="1">
    <location>
        <begin position="49"/>
        <end position="76"/>
    </location>
</feature>
<dbReference type="EMBL" id="CAJVPV010012869">
    <property type="protein sequence ID" value="CAG8673188.1"/>
    <property type="molecule type" value="Genomic_DNA"/>
</dbReference>
<sequence>DDTEITWNNEEITEEIIPVLEQDINLLKYHNPMVIEDFLNLKDEVLVEKDLTEKEIVKLICDSNELENEIEDDSSEIPLVPIGEVIESLNKNDLKTAGYNEDYLSPPDEEKMEEVAPSANEIYYYIENDNAPSIVHDTNKQYSSRKVPARALKEQPGLARDRQGQKEMVEEKIEGMQVD</sequence>
<feature type="region of interest" description="Disordered" evidence="2">
    <location>
        <begin position="134"/>
        <end position="166"/>
    </location>
</feature>
<feature type="non-terminal residue" evidence="3">
    <location>
        <position position="1"/>
    </location>
</feature>
<evidence type="ECO:0000256" key="2">
    <source>
        <dbReference type="SAM" id="MobiDB-lite"/>
    </source>
</evidence>
<reference evidence="3" key="1">
    <citation type="submission" date="2021-06" db="EMBL/GenBank/DDBJ databases">
        <authorList>
            <person name="Kallberg Y."/>
            <person name="Tangrot J."/>
            <person name="Rosling A."/>
        </authorList>
    </citation>
    <scope>NUCLEOTIDE SEQUENCE</scope>
    <source>
        <strain evidence="3">CL551</strain>
    </source>
</reference>
<feature type="non-terminal residue" evidence="3">
    <location>
        <position position="179"/>
    </location>
</feature>
<organism evidence="3 4">
    <name type="scientific">Acaulospora morrowiae</name>
    <dbReference type="NCBI Taxonomy" id="94023"/>
    <lineage>
        <taxon>Eukaryota</taxon>
        <taxon>Fungi</taxon>
        <taxon>Fungi incertae sedis</taxon>
        <taxon>Mucoromycota</taxon>
        <taxon>Glomeromycotina</taxon>
        <taxon>Glomeromycetes</taxon>
        <taxon>Diversisporales</taxon>
        <taxon>Acaulosporaceae</taxon>
        <taxon>Acaulospora</taxon>
    </lineage>
</organism>
<keyword evidence="4" id="KW-1185">Reference proteome</keyword>
<evidence type="ECO:0000313" key="3">
    <source>
        <dbReference type="EMBL" id="CAG8673188.1"/>
    </source>
</evidence>
<accession>A0A9N9EII3</accession>
<dbReference type="AlphaFoldDB" id="A0A9N9EII3"/>
<name>A0A9N9EII3_9GLOM</name>
<gene>
    <name evidence="3" type="ORF">AMORRO_LOCUS10911</name>
</gene>